<feature type="binding site" evidence="13">
    <location>
        <position position="171"/>
    </location>
    <ligand>
        <name>[4Fe-4S] cluster</name>
        <dbReference type="ChEBI" id="CHEBI:49883"/>
        <label>2</label>
    </ligand>
</feature>
<accession>A0A024HN20</accession>
<evidence type="ECO:0000259" key="15">
    <source>
        <dbReference type="PROSITE" id="PS51379"/>
    </source>
</evidence>
<feature type="domain" description="4Fe-4S ferredoxin-type" evidence="15">
    <location>
        <begin position="87"/>
        <end position="119"/>
    </location>
</feature>
<feature type="binding site" evidence="13">
    <location>
        <position position="37"/>
    </location>
    <ligand>
        <name>[4Fe-4S] cluster</name>
        <dbReference type="ChEBI" id="CHEBI:49883"/>
        <label>1</label>
    </ligand>
</feature>
<dbReference type="STRING" id="1301098.PKB_5137"/>
<dbReference type="PROSITE" id="PS51379">
    <property type="entry name" value="4FE4S_FER_2"/>
    <property type="match status" value="3"/>
</dbReference>
<dbReference type="KEGG" id="pkc:PKB_5137"/>
<dbReference type="Proteomes" id="UP000025241">
    <property type="component" value="Chromosome I"/>
</dbReference>
<dbReference type="InterPro" id="IPR015246">
    <property type="entry name" value="Formate_DH_TM"/>
</dbReference>
<feature type="binding site" evidence="13">
    <location>
        <position position="175"/>
    </location>
    <ligand>
        <name>[4Fe-4S] cluster</name>
        <dbReference type="ChEBI" id="CHEBI:49883"/>
        <label>1</label>
    </ligand>
</feature>
<keyword evidence="7" id="KW-0677">Repeat</keyword>
<evidence type="ECO:0000256" key="6">
    <source>
        <dbReference type="ARBA" id="ARBA00022723"/>
    </source>
</evidence>
<keyword evidence="4 12" id="KW-0004">4Fe-4S</keyword>
<dbReference type="Pfam" id="PF12800">
    <property type="entry name" value="Fer4_4"/>
    <property type="match status" value="1"/>
</dbReference>
<feature type="binding site" evidence="13">
    <location>
        <position position="132"/>
    </location>
    <ligand>
        <name>[4Fe-4S] cluster</name>
        <dbReference type="ChEBI" id="CHEBI:49883"/>
        <label>4</label>
    </ligand>
</feature>
<dbReference type="Pfam" id="PF13247">
    <property type="entry name" value="Fer4_11"/>
    <property type="match status" value="1"/>
</dbReference>
<dbReference type="EMBL" id="HG322950">
    <property type="protein sequence ID" value="CDF86450.1"/>
    <property type="molecule type" value="Genomic_DNA"/>
</dbReference>
<feature type="binding site" evidence="13">
    <location>
        <position position="96"/>
    </location>
    <ligand>
        <name>[4Fe-4S] cluster</name>
        <dbReference type="ChEBI" id="CHEBI:49883"/>
        <label>3</label>
    </ligand>
</feature>
<reference evidence="16 17" key="2">
    <citation type="submission" date="2014-05" db="EMBL/GenBank/DDBJ databases">
        <title>Genome sequence of the 3-chlorobenzoate degrading bacterium Pseudomonas knackmussii B13 shows multiple evidence for horizontal gene transfer.</title>
        <authorList>
            <person name="Miyazaki R."/>
            <person name="Bertelli C."/>
            <person name="Falquet L."/>
            <person name="Robinson-Rechavi M."/>
            <person name="Gharib W."/>
            <person name="Roy S."/>
            <person name="Van der Meer J.R."/>
        </authorList>
    </citation>
    <scope>NUCLEOTIDE SEQUENCE [LARGE SCALE GENOMIC DNA]</scope>
    <source>
        <strain evidence="16 17">B13</strain>
    </source>
</reference>
<feature type="binding site" evidence="13">
    <location>
        <position position="129"/>
    </location>
    <ligand>
        <name>[4Fe-4S] cluster</name>
        <dbReference type="ChEBI" id="CHEBI:49883"/>
        <label>4</label>
    </ligand>
</feature>
<evidence type="ECO:0000256" key="11">
    <source>
        <dbReference type="ARBA" id="ARBA00023136"/>
    </source>
</evidence>
<name>A0A024HN20_PSEKB</name>
<evidence type="ECO:0000256" key="13">
    <source>
        <dbReference type="PIRSR" id="PIRSR036298-50"/>
    </source>
</evidence>
<dbReference type="GO" id="GO:0045333">
    <property type="term" value="P:cellular respiration"/>
    <property type="evidence" value="ECO:0007669"/>
    <property type="project" value="InterPro"/>
</dbReference>
<evidence type="ECO:0000313" key="16">
    <source>
        <dbReference type="EMBL" id="CDF86450.1"/>
    </source>
</evidence>
<dbReference type="NCBIfam" id="TIGR01582">
    <property type="entry name" value="FDH-beta"/>
    <property type="match status" value="1"/>
</dbReference>
<keyword evidence="3 12" id="KW-1003">Cell membrane</keyword>
<feature type="binding site" evidence="13">
    <location>
        <position position="34"/>
    </location>
    <ligand>
        <name>[4Fe-4S] cluster</name>
        <dbReference type="ChEBI" id="CHEBI:49883"/>
        <label>1</label>
    </ligand>
</feature>
<dbReference type="GO" id="GO:0046872">
    <property type="term" value="F:metal ion binding"/>
    <property type="evidence" value="ECO:0007669"/>
    <property type="project" value="UniProtKB-UniRule"/>
</dbReference>
<evidence type="ECO:0000256" key="8">
    <source>
        <dbReference type="ARBA" id="ARBA00022982"/>
    </source>
</evidence>
<feature type="binding site" evidence="13">
    <location>
        <position position="135"/>
    </location>
    <ligand>
        <name>[4Fe-4S] cluster</name>
        <dbReference type="ChEBI" id="CHEBI:49883"/>
        <label>4</label>
    </ligand>
</feature>
<dbReference type="InterPro" id="IPR014603">
    <property type="entry name" value="Formate_DH_Fe-S_su"/>
</dbReference>
<evidence type="ECO:0000256" key="3">
    <source>
        <dbReference type="ARBA" id="ARBA00022475"/>
    </source>
</evidence>
<keyword evidence="6 12" id="KW-0479">Metal-binding</keyword>
<dbReference type="InterPro" id="IPR038384">
    <property type="entry name" value="Formate_DH_C_sf"/>
</dbReference>
<feature type="binding site" evidence="13">
    <location>
        <position position="159"/>
    </location>
    <ligand>
        <name>[4Fe-4S] cluster</name>
        <dbReference type="ChEBI" id="CHEBI:49883"/>
        <label>2</label>
    </ligand>
</feature>
<feature type="binding site" evidence="13">
    <location>
        <position position="40"/>
    </location>
    <ligand>
        <name>[4Fe-4S] cluster</name>
        <dbReference type="ChEBI" id="CHEBI:49883"/>
        <label>1</label>
    </ligand>
</feature>
<feature type="compositionally biased region" description="Basic and acidic residues" evidence="14">
    <location>
        <begin position="293"/>
        <end position="310"/>
    </location>
</feature>
<dbReference type="SUPFAM" id="SSF54862">
    <property type="entry name" value="4Fe-4S ferredoxins"/>
    <property type="match status" value="1"/>
</dbReference>
<dbReference type="eggNOG" id="COG0437">
    <property type="taxonomic scope" value="Bacteria"/>
</dbReference>
<dbReference type="CDD" id="cd10558">
    <property type="entry name" value="FDH-N"/>
    <property type="match status" value="1"/>
</dbReference>
<dbReference type="PIRSF" id="PIRSF036298">
    <property type="entry name" value="FDH_4Fe4S"/>
    <property type="match status" value="1"/>
</dbReference>
<organism evidence="16 17">
    <name type="scientific">Pseudomonas knackmussii (strain DSM 6978 / CCUG 54928 / LMG 23759 / B13)</name>
    <dbReference type="NCBI Taxonomy" id="1301098"/>
    <lineage>
        <taxon>Bacteria</taxon>
        <taxon>Pseudomonadati</taxon>
        <taxon>Pseudomonadota</taxon>
        <taxon>Gammaproteobacteria</taxon>
        <taxon>Pseudomonadales</taxon>
        <taxon>Pseudomonadaceae</taxon>
        <taxon>Pseudomonas</taxon>
    </lineage>
</organism>
<dbReference type="Gene3D" id="3.30.70.20">
    <property type="match status" value="2"/>
</dbReference>
<feature type="domain" description="4Fe-4S ferredoxin-type" evidence="15">
    <location>
        <begin position="25"/>
        <end position="53"/>
    </location>
</feature>
<keyword evidence="9 12" id="KW-0408">Iron</keyword>
<feature type="binding site" evidence="13">
    <location>
        <position position="104"/>
    </location>
    <ligand>
        <name>[4Fe-4S] cluster</name>
        <dbReference type="ChEBI" id="CHEBI:49883"/>
        <label>3</label>
    </ligand>
</feature>
<evidence type="ECO:0000313" key="17">
    <source>
        <dbReference type="Proteomes" id="UP000025241"/>
    </source>
</evidence>
<reference evidence="16 17" key="1">
    <citation type="submission" date="2013-03" db="EMBL/GenBank/DDBJ databases">
        <authorList>
            <person name="Linke B."/>
        </authorList>
    </citation>
    <scope>NUCLEOTIDE SEQUENCE [LARGE SCALE GENOMIC DNA]</scope>
    <source>
        <strain evidence="16 17">B13</strain>
    </source>
</reference>
<dbReference type="Gene3D" id="1.20.5.480">
    <property type="entry name" value="Single helix bin"/>
    <property type="match status" value="1"/>
</dbReference>
<feature type="binding site" evidence="13">
    <location>
        <position position="99"/>
    </location>
    <ligand>
        <name>[4Fe-4S] cluster</name>
        <dbReference type="ChEBI" id="CHEBI:49883"/>
        <label>3</label>
    </ligand>
</feature>
<keyword evidence="17" id="KW-1185">Reference proteome</keyword>
<keyword evidence="5" id="KW-0812">Transmembrane</keyword>
<dbReference type="InterPro" id="IPR006470">
    <property type="entry name" value="Formate_DH_bsu_Proteobacteria"/>
</dbReference>
<feature type="domain" description="4Fe-4S ferredoxin-type" evidence="15">
    <location>
        <begin position="120"/>
        <end position="149"/>
    </location>
</feature>
<keyword evidence="2 12" id="KW-0813">Transport</keyword>
<evidence type="ECO:0000256" key="4">
    <source>
        <dbReference type="ARBA" id="ARBA00022485"/>
    </source>
</evidence>
<dbReference type="GO" id="GO:0015944">
    <property type="term" value="P:formate oxidation"/>
    <property type="evidence" value="ECO:0007669"/>
    <property type="project" value="UniProtKB-UniRule"/>
</dbReference>
<dbReference type="InterPro" id="IPR017896">
    <property type="entry name" value="4Fe4S_Fe-S-bd"/>
</dbReference>
<sequence>MSSQDIHARSATTTPMPSVRQQEEVAKLIDVSKCIGCKACQVACSEWNELRDEVGHNHGVYDNPIDLTAESWTVMRFTEHENAAGNLEWLIRKDGCMHCDEPGCLKACPSPGAIVKYANGIVDFNQDHCIGCGYCITGCPFNIPRISQKDHKAYKCTLCSDRVSAGMEPACVKTCPTGAIVFGTKEAMKEHAAERIEDLKSRGFEHAGLYDPEGVGGTHVMYVLHHNDKPSLYAGLPDAPAISPLVSLWKGLTKPFGLLAMGAVVLAGFFHYTRTGPNRTEEDEEPGPGPESPVHKVDPSVHGYDPRERK</sequence>
<proteinExistence type="predicted"/>
<dbReference type="InterPro" id="IPR051555">
    <property type="entry name" value="FDH_Electron_Transfer_Unit"/>
</dbReference>
<protein>
    <recommendedName>
        <fullName evidence="12">Formate dehydrogenase iron-sulfur subunit</fullName>
    </recommendedName>
</protein>
<feature type="binding site" evidence="13">
    <location>
        <position position="44"/>
    </location>
    <ligand>
        <name>[4Fe-4S] cluster</name>
        <dbReference type="ChEBI" id="CHEBI:49883"/>
        <label>2</label>
    </ligand>
</feature>
<dbReference type="HOGENOM" id="CLU_043374_0_3_6"/>
<dbReference type="OrthoDB" id="9779457at2"/>
<evidence type="ECO:0000256" key="14">
    <source>
        <dbReference type="SAM" id="MobiDB-lite"/>
    </source>
</evidence>
<evidence type="ECO:0000256" key="2">
    <source>
        <dbReference type="ARBA" id="ARBA00022448"/>
    </source>
</evidence>
<dbReference type="PANTHER" id="PTHR43545">
    <property type="entry name" value="FORMATE DEHYDROGENASE, NITRATE-INDUCIBLE, IRON-SULFUR SUBUNIT"/>
    <property type="match status" value="1"/>
</dbReference>
<keyword evidence="8 12" id="KW-0249">Electron transport</keyword>
<dbReference type="PANTHER" id="PTHR43545:SF6">
    <property type="entry name" value="FORMATE DEHYDROGENASE, NITRATE-INDUCIBLE, IRON-SULFUR SUBUNIT"/>
    <property type="match status" value="1"/>
</dbReference>
<evidence type="ECO:0000256" key="1">
    <source>
        <dbReference type="ARBA" id="ARBA00004236"/>
    </source>
</evidence>
<keyword evidence="11 12" id="KW-0472">Membrane</keyword>
<evidence type="ECO:0000256" key="12">
    <source>
        <dbReference type="PIRNR" id="PIRNR036298"/>
    </source>
</evidence>
<gene>
    <name evidence="16" type="primary">fdoH</name>
    <name evidence="16" type="ORF">PKB_5137</name>
</gene>
<dbReference type="GO" id="GO:0051539">
    <property type="term" value="F:4 iron, 4 sulfur cluster binding"/>
    <property type="evidence" value="ECO:0007669"/>
    <property type="project" value="UniProtKB-UniRule"/>
</dbReference>
<dbReference type="PROSITE" id="PS00198">
    <property type="entry name" value="4FE4S_FER_1"/>
    <property type="match status" value="1"/>
</dbReference>
<feature type="region of interest" description="Disordered" evidence="14">
    <location>
        <begin position="276"/>
        <end position="310"/>
    </location>
</feature>
<evidence type="ECO:0000256" key="9">
    <source>
        <dbReference type="ARBA" id="ARBA00023004"/>
    </source>
</evidence>
<evidence type="ECO:0000256" key="7">
    <source>
        <dbReference type="ARBA" id="ARBA00022737"/>
    </source>
</evidence>
<evidence type="ECO:0000256" key="10">
    <source>
        <dbReference type="ARBA" id="ARBA00023014"/>
    </source>
</evidence>
<comment type="subcellular location">
    <subcellularLocation>
        <location evidence="1">Cell membrane</location>
    </subcellularLocation>
</comment>
<comment type="function">
    <text evidence="12">The beta chain is an electron transfer unit containing 4 cysteine clusters involved in the formation of iron-sulfur centers.</text>
</comment>
<keyword evidence="10 12" id="KW-0411">Iron-sulfur</keyword>
<feature type="region of interest" description="Disordered" evidence="14">
    <location>
        <begin position="1"/>
        <end position="20"/>
    </location>
</feature>
<dbReference type="AlphaFoldDB" id="A0A024HN20"/>
<comment type="cofactor">
    <cofactor evidence="12 13">
        <name>[4Fe-4S] cluster</name>
        <dbReference type="ChEBI" id="CHEBI:49883"/>
    </cofactor>
    <text evidence="12 13">Binds 4 [4Fe-4S] clusters per subunit.</text>
</comment>
<dbReference type="GO" id="GO:0005886">
    <property type="term" value="C:plasma membrane"/>
    <property type="evidence" value="ECO:0007669"/>
    <property type="project" value="UniProtKB-SubCell"/>
</dbReference>
<dbReference type="RefSeq" id="WP_043255576.1">
    <property type="nucleotide sequence ID" value="NZ_HG322950.1"/>
</dbReference>
<feature type="binding site" evidence="13">
    <location>
        <position position="139"/>
    </location>
    <ligand>
        <name>[4Fe-4S] cluster</name>
        <dbReference type="ChEBI" id="CHEBI:49883"/>
        <label>3</label>
    </ligand>
</feature>
<dbReference type="PATRIC" id="fig|1301098.3.peg.5109"/>
<evidence type="ECO:0000256" key="5">
    <source>
        <dbReference type="ARBA" id="ARBA00022692"/>
    </source>
</evidence>
<feature type="binding site" evidence="13">
    <location>
        <position position="108"/>
    </location>
    <ligand>
        <name>[4Fe-4S] cluster</name>
        <dbReference type="ChEBI" id="CHEBI:49883"/>
        <label>4</label>
    </ligand>
</feature>
<feature type="binding site" evidence="13">
    <location>
        <position position="156"/>
    </location>
    <ligand>
        <name>[4Fe-4S] cluster</name>
        <dbReference type="ChEBI" id="CHEBI:49883"/>
        <label>2</label>
    </ligand>
</feature>
<dbReference type="Pfam" id="PF09163">
    <property type="entry name" value="Form-deh_trans"/>
    <property type="match status" value="1"/>
</dbReference>
<dbReference type="InterPro" id="IPR017900">
    <property type="entry name" value="4Fe4S_Fe_S_CS"/>
</dbReference>